<reference evidence="10 11" key="1">
    <citation type="submission" date="2019-02" db="EMBL/GenBank/DDBJ databases">
        <title>Deep-cultivation of Planctomycetes and their phenomic and genomic characterization uncovers novel biology.</title>
        <authorList>
            <person name="Wiegand S."/>
            <person name="Jogler M."/>
            <person name="Boedeker C."/>
            <person name="Pinto D."/>
            <person name="Vollmers J."/>
            <person name="Rivas-Marin E."/>
            <person name="Kohn T."/>
            <person name="Peeters S.H."/>
            <person name="Heuer A."/>
            <person name="Rast P."/>
            <person name="Oberbeckmann S."/>
            <person name="Bunk B."/>
            <person name="Jeske O."/>
            <person name="Meyerdierks A."/>
            <person name="Storesund J.E."/>
            <person name="Kallscheuer N."/>
            <person name="Luecker S."/>
            <person name="Lage O.M."/>
            <person name="Pohl T."/>
            <person name="Merkel B.J."/>
            <person name="Hornburger P."/>
            <person name="Mueller R.-W."/>
            <person name="Bruemmer F."/>
            <person name="Labrenz M."/>
            <person name="Spormann A.M."/>
            <person name="Op den Camp H."/>
            <person name="Overmann J."/>
            <person name="Amann R."/>
            <person name="Jetten M.S.M."/>
            <person name="Mascher T."/>
            <person name="Medema M.H."/>
            <person name="Devos D.P."/>
            <person name="Kaster A.-K."/>
            <person name="Ovreas L."/>
            <person name="Rohde M."/>
            <person name="Galperin M.Y."/>
            <person name="Jogler C."/>
        </authorList>
    </citation>
    <scope>NUCLEOTIDE SEQUENCE [LARGE SCALE GENOMIC DNA]</scope>
    <source>
        <strain evidence="10 11">HG15A2</strain>
    </source>
</reference>
<name>A0A517MZJ9_9BACT</name>
<accession>A0A517MZJ9</accession>
<keyword evidence="6 8" id="KW-1133">Transmembrane helix</keyword>
<feature type="transmembrane region" description="Helical" evidence="8">
    <location>
        <begin position="145"/>
        <end position="163"/>
    </location>
</feature>
<dbReference type="Gene3D" id="1.10.3720.10">
    <property type="entry name" value="MetI-like"/>
    <property type="match status" value="2"/>
</dbReference>
<dbReference type="SUPFAM" id="SSF161098">
    <property type="entry name" value="MetI-like"/>
    <property type="match status" value="2"/>
</dbReference>
<dbReference type="InterPro" id="IPR035906">
    <property type="entry name" value="MetI-like_sf"/>
</dbReference>
<evidence type="ECO:0000256" key="2">
    <source>
        <dbReference type="ARBA" id="ARBA00022448"/>
    </source>
</evidence>
<evidence type="ECO:0000256" key="1">
    <source>
        <dbReference type="ARBA" id="ARBA00004429"/>
    </source>
</evidence>
<keyword evidence="2" id="KW-0813">Transport</keyword>
<evidence type="ECO:0000256" key="5">
    <source>
        <dbReference type="ARBA" id="ARBA00022692"/>
    </source>
</evidence>
<dbReference type="EMBL" id="CP036263">
    <property type="protein sequence ID" value="QDT00307.1"/>
    <property type="molecule type" value="Genomic_DNA"/>
</dbReference>
<feature type="transmembrane region" description="Helical" evidence="8">
    <location>
        <begin position="439"/>
        <end position="465"/>
    </location>
</feature>
<feature type="transmembrane region" description="Helical" evidence="8">
    <location>
        <begin position="308"/>
        <end position="330"/>
    </location>
</feature>
<dbReference type="PROSITE" id="PS50928">
    <property type="entry name" value="ABC_TM1"/>
    <property type="match status" value="2"/>
</dbReference>
<evidence type="ECO:0000256" key="3">
    <source>
        <dbReference type="ARBA" id="ARBA00022475"/>
    </source>
</evidence>
<dbReference type="GO" id="GO:0055085">
    <property type="term" value="P:transmembrane transport"/>
    <property type="evidence" value="ECO:0007669"/>
    <property type="project" value="InterPro"/>
</dbReference>
<evidence type="ECO:0000256" key="8">
    <source>
        <dbReference type="SAM" id="Phobius"/>
    </source>
</evidence>
<keyword evidence="7 8" id="KW-0472">Membrane</keyword>
<feature type="transmembrane region" description="Helical" evidence="8">
    <location>
        <begin position="203"/>
        <end position="226"/>
    </location>
</feature>
<dbReference type="InterPro" id="IPR000515">
    <property type="entry name" value="MetI-like"/>
</dbReference>
<evidence type="ECO:0000256" key="7">
    <source>
        <dbReference type="ARBA" id="ARBA00023136"/>
    </source>
</evidence>
<dbReference type="Proteomes" id="UP000319852">
    <property type="component" value="Chromosome"/>
</dbReference>
<evidence type="ECO:0000256" key="6">
    <source>
        <dbReference type="ARBA" id="ARBA00022989"/>
    </source>
</evidence>
<comment type="subcellular location">
    <subcellularLocation>
        <location evidence="1">Cell inner membrane</location>
        <topology evidence="1">Multi-pass membrane protein</topology>
    </subcellularLocation>
</comment>
<feature type="transmembrane region" description="Helical" evidence="8">
    <location>
        <begin position="54"/>
        <end position="78"/>
    </location>
</feature>
<feature type="domain" description="ABC transmembrane type-1" evidence="9">
    <location>
        <begin position="306"/>
        <end position="503"/>
    </location>
</feature>
<organism evidence="10 11">
    <name type="scientific">Adhaeretor mobilis</name>
    <dbReference type="NCBI Taxonomy" id="1930276"/>
    <lineage>
        <taxon>Bacteria</taxon>
        <taxon>Pseudomonadati</taxon>
        <taxon>Planctomycetota</taxon>
        <taxon>Planctomycetia</taxon>
        <taxon>Pirellulales</taxon>
        <taxon>Lacipirellulaceae</taxon>
        <taxon>Adhaeretor</taxon>
    </lineage>
</organism>
<evidence type="ECO:0000259" key="9">
    <source>
        <dbReference type="PROSITE" id="PS50928"/>
    </source>
</evidence>
<dbReference type="GO" id="GO:0005886">
    <property type="term" value="C:plasma membrane"/>
    <property type="evidence" value="ECO:0007669"/>
    <property type="project" value="UniProtKB-SubCell"/>
</dbReference>
<keyword evidence="4" id="KW-0997">Cell inner membrane</keyword>
<gene>
    <name evidence="10" type="ORF">HG15A2_36430</name>
</gene>
<proteinExistence type="predicted"/>
<keyword evidence="5 8" id="KW-0812">Transmembrane</keyword>
<dbReference type="PANTHER" id="PTHR43357:SF3">
    <property type="entry name" value="FE(3+)-TRANSPORT SYSTEM PERMEASE PROTEIN FBPB 2"/>
    <property type="match status" value="1"/>
</dbReference>
<evidence type="ECO:0000256" key="4">
    <source>
        <dbReference type="ARBA" id="ARBA00022519"/>
    </source>
</evidence>
<evidence type="ECO:0000313" key="10">
    <source>
        <dbReference type="EMBL" id="QDT00307.1"/>
    </source>
</evidence>
<protein>
    <submittedName>
        <fullName evidence="10">Spermidine/putrescine ABC transporter membrane protein</fullName>
    </submittedName>
</protein>
<dbReference type="PANTHER" id="PTHR43357">
    <property type="entry name" value="INNER MEMBRANE ABC TRANSPORTER PERMEASE PROTEIN YDCV"/>
    <property type="match status" value="1"/>
</dbReference>
<dbReference type="AlphaFoldDB" id="A0A517MZJ9"/>
<dbReference type="KEGG" id="amob:HG15A2_36430"/>
<feature type="transmembrane region" description="Helical" evidence="8">
    <location>
        <begin position="485"/>
        <end position="507"/>
    </location>
</feature>
<evidence type="ECO:0000313" key="11">
    <source>
        <dbReference type="Proteomes" id="UP000319852"/>
    </source>
</evidence>
<sequence length="522" mass="55807">MVLCTALWLTASPRLSLLLTHTAWLTLGTLALSLPLGVPLGVAIGKVEFSGRRLLTCLLISLLFVPLYVHAASCQAAFGYGGWLQQGFGIDPRWFVGLSAAVLVHATAAVPWVALLTAASLASAERPLEEQTLLDAHSKQVLTRVSLPHAGGGIAAAILWIALVCSTEIVVTDLFAVRTFAEEIFTQASLGVLGSDTGESTDLLRGITILLLFTLACFALLAPWAMRVAAVSMNLAPWRWRPKYFRLFAVLTWSLALSIIAFPLVSLAWKAGLVTTGAPPEITQSWSPLATLTLVTASLWDFRREMGWSLTIGCFASLASVVVAALGFWFARRSHWLLVGLAIAAALLLAIPAPMWGVWTVRLLNQPADSLLSPLATLYDHTLVGCVLVQAIRALPIALVVVATQLANIPTEILDAARSDGAGQWRQLMRVALPMRRTAFMTALLVGLAVAIGELSATFLVLPPGVTPLSRRLFGLLHYGADDQVAAVSLALMLLVAVVAGLSLVILGKWNRVEPTIEDSSK</sequence>
<keyword evidence="11" id="KW-1185">Reference proteome</keyword>
<feature type="transmembrane region" description="Helical" evidence="8">
    <location>
        <begin position="381"/>
        <end position="403"/>
    </location>
</feature>
<feature type="transmembrane region" description="Helical" evidence="8">
    <location>
        <begin position="98"/>
        <end position="124"/>
    </location>
</feature>
<feature type="transmembrane region" description="Helical" evidence="8">
    <location>
        <begin position="337"/>
        <end position="361"/>
    </location>
</feature>
<feature type="transmembrane region" description="Helical" evidence="8">
    <location>
        <begin position="247"/>
        <end position="269"/>
    </location>
</feature>
<feature type="transmembrane region" description="Helical" evidence="8">
    <location>
        <begin position="23"/>
        <end position="42"/>
    </location>
</feature>
<feature type="domain" description="ABC transmembrane type-1" evidence="9">
    <location>
        <begin position="19"/>
        <end position="222"/>
    </location>
</feature>
<dbReference type="CDD" id="cd06261">
    <property type="entry name" value="TM_PBP2"/>
    <property type="match status" value="2"/>
</dbReference>
<keyword evidence="3" id="KW-1003">Cell membrane</keyword>